<dbReference type="RefSeq" id="YP_009001236.1">
    <property type="nucleotide sequence ID" value="NC_023423.1"/>
</dbReference>
<dbReference type="KEGG" id="vg:18266362"/>
<gene>
    <name evidence="1" type="ORF">pv_334</name>
</gene>
<reference evidence="1 2" key="1">
    <citation type="journal article" date="2014" name="Proc. Natl. Acad. Sci. U.S.A.">
        <title>Thirty-thousand-year-old distant relative of giant icosahedral DNA viruses with a pandoravirus morphology.</title>
        <authorList>
            <person name="Legendre M."/>
            <person name="Bartoli J."/>
            <person name="Shmakova L."/>
            <person name="Jeudy S."/>
            <person name="Labadie K."/>
            <person name="Adrait A."/>
            <person name="Lescot M."/>
            <person name="Poirot O."/>
            <person name="Bertaux L."/>
            <person name="Bruley C."/>
            <person name="Coute Y."/>
            <person name="Rivkina E."/>
            <person name="Abergel C."/>
            <person name="Claverie J.M."/>
        </authorList>
    </citation>
    <scope>NUCLEOTIDE SEQUENCE [LARGE SCALE GENOMIC DNA]</scope>
    <source>
        <strain evidence="1">P1084-T</strain>
    </source>
</reference>
<keyword evidence="2" id="KW-1185">Reference proteome</keyword>
<accession>W5S5A3</accession>
<evidence type="ECO:0000313" key="2">
    <source>
        <dbReference type="Proteomes" id="UP000202176"/>
    </source>
</evidence>
<proteinExistence type="predicted"/>
<evidence type="ECO:0000313" key="1">
    <source>
        <dbReference type="EMBL" id="AHH01901.1"/>
    </source>
</evidence>
<organism evidence="1 2">
    <name type="scientific">Pithovirus sibericum</name>
    <dbReference type="NCBI Taxonomy" id="1450746"/>
    <lineage>
        <taxon>Viruses</taxon>
        <taxon>Pithoviruses</taxon>
        <taxon>Orthopithovirinae</taxon>
        <taxon>Alphapithovirus</taxon>
        <taxon>Alphapithovirus sibericum</taxon>
    </lineage>
</organism>
<dbReference type="EMBL" id="KF740664">
    <property type="protein sequence ID" value="AHH01901.1"/>
    <property type="molecule type" value="Genomic_DNA"/>
</dbReference>
<name>W5S5A3_9VIRU</name>
<dbReference type="GeneID" id="18266362"/>
<sequence length="91" mass="10636">MSLLSIATFHLSFDELVNKSQFPVLDLMEQFSDRLQFYCSNSTTTSTIKLHFPFKFHQKVVGKLQFSHLKLIENLLLQKLFLLNLAEIIFV</sequence>
<dbReference type="Proteomes" id="UP000202176">
    <property type="component" value="Segment"/>
</dbReference>
<protein>
    <submittedName>
        <fullName evidence="1">Uncharacterized protein</fullName>
    </submittedName>
</protein>